<accession>A0A6I4U4V7</accession>
<evidence type="ECO:0000313" key="2">
    <source>
        <dbReference type="Proteomes" id="UP000429229"/>
    </source>
</evidence>
<evidence type="ECO:0000313" key="1">
    <source>
        <dbReference type="EMBL" id="MXP11040.1"/>
    </source>
</evidence>
<reference evidence="1 2" key="1">
    <citation type="submission" date="2019-12" db="EMBL/GenBank/DDBJ databases">
        <title>Genomic-based taxomic classification of the family Erythrobacteraceae.</title>
        <authorList>
            <person name="Xu L."/>
        </authorList>
    </citation>
    <scope>NUCLEOTIDE SEQUENCE [LARGE SCALE GENOMIC DNA]</scope>
    <source>
        <strain evidence="1 2">LMG 29519</strain>
    </source>
</reference>
<name>A0A6I4U4V7_9SPHN</name>
<comment type="caution">
    <text evidence="1">The sequence shown here is derived from an EMBL/GenBank/DDBJ whole genome shotgun (WGS) entry which is preliminary data.</text>
</comment>
<proteinExistence type="predicted"/>
<dbReference type="Pfam" id="PF12096">
    <property type="entry name" value="DUF3572"/>
    <property type="match status" value="1"/>
</dbReference>
<sequence length="93" mass="9933">MLSNSETQSRSAEPEAIAIRALAWTLSDDRRAERLLSLTGLTPEQLRGGLEDRAVQLAVLDFLAAHEADLLAAAGALDLAPERLAAARAELAR</sequence>
<gene>
    <name evidence="1" type="ORF">GRI68_12705</name>
</gene>
<keyword evidence="2" id="KW-1185">Reference proteome</keyword>
<dbReference type="Proteomes" id="UP000429229">
    <property type="component" value="Unassembled WGS sequence"/>
</dbReference>
<protein>
    <submittedName>
        <fullName evidence="1">DUF3572 family protein</fullName>
    </submittedName>
</protein>
<dbReference type="OrthoDB" id="7356934at2"/>
<organism evidence="1 2">
    <name type="scientific">Alteriqipengyuania halimionae</name>
    <dbReference type="NCBI Taxonomy" id="1926630"/>
    <lineage>
        <taxon>Bacteria</taxon>
        <taxon>Pseudomonadati</taxon>
        <taxon>Pseudomonadota</taxon>
        <taxon>Alphaproteobacteria</taxon>
        <taxon>Sphingomonadales</taxon>
        <taxon>Erythrobacteraceae</taxon>
        <taxon>Alteriqipengyuania</taxon>
    </lineage>
</organism>
<dbReference type="InterPro" id="IPR021955">
    <property type="entry name" value="DUF3572"/>
</dbReference>
<dbReference type="AlphaFoldDB" id="A0A6I4U4V7"/>
<dbReference type="EMBL" id="WTYR01000001">
    <property type="protein sequence ID" value="MXP11040.1"/>
    <property type="molecule type" value="Genomic_DNA"/>
</dbReference>